<dbReference type="RefSeq" id="WP_196103488.1">
    <property type="nucleotide sequence ID" value="NZ_CP064942.1"/>
</dbReference>
<evidence type="ECO:0000313" key="2">
    <source>
        <dbReference type="Proteomes" id="UP000594800"/>
    </source>
</evidence>
<proteinExistence type="predicted"/>
<accession>A0A7S9LS40</accession>
<dbReference type="Proteomes" id="UP000594800">
    <property type="component" value="Chromosome"/>
</dbReference>
<name>A0A7S9LS40_9RHOB</name>
<dbReference type="KEGG" id="poz:I0K15_00425"/>
<dbReference type="InterPro" id="IPR007833">
    <property type="entry name" value="Capsule_polysaccharide_synth"/>
</dbReference>
<evidence type="ECO:0000313" key="1">
    <source>
        <dbReference type="EMBL" id="QPH54279.1"/>
    </source>
</evidence>
<dbReference type="GO" id="GO:0000271">
    <property type="term" value="P:polysaccharide biosynthetic process"/>
    <property type="evidence" value="ECO:0007669"/>
    <property type="project" value="InterPro"/>
</dbReference>
<dbReference type="GO" id="GO:0015774">
    <property type="term" value="P:polysaccharide transport"/>
    <property type="evidence" value="ECO:0007669"/>
    <property type="project" value="InterPro"/>
</dbReference>
<sequence length="426" mass="47044">MRRSFLFLQGPHGPFIAALAARLQAAGHRCARIGFNGGDAAEWRGEGFHACRGGVAELPELLDRLLPDVTDVVLYGDYRPVHRVAAEAARAAGCRLHFLEEGYLRPHWITYERSGVNGNSPLMDLSLEEIVARAARLTRPDRAAPDQWGAMLGHMRHGLTYHARIALAARAWPEAPEHREIGAARERRTVLTALADLPARRLRRRFRERALMRTGAPYHVVLLQLGHDASVQAHSPYSGMAPFVADVARAFAESAPAHHHLVFKAHPFEDGRENLPREIRAAARRHALSDRVHFLEGEPLARLLDGAQSAVTVNSTAAQQALWRGLPVRTFGRAVYAKPGLVSDQPLTAFFAAPEPPDHAAYLAFRRYLLATSQIKGSFYTRGGREAVLRRLVDAILAESDPYEATERGAGVTDRPFLQLATGRGR</sequence>
<dbReference type="Pfam" id="PF05159">
    <property type="entry name" value="Capsule_synth"/>
    <property type="match status" value="1"/>
</dbReference>
<keyword evidence="2" id="KW-1185">Reference proteome</keyword>
<organism evidence="1 2">
    <name type="scientific">Pontivivens ytuae</name>
    <dbReference type="NCBI Taxonomy" id="2789856"/>
    <lineage>
        <taxon>Bacteria</taxon>
        <taxon>Pseudomonadati</taxon>
        <taxon>Pseudomonadota</taxon>
        <taxon>Alphaproteobacteria</taxon>
        <taxon>Rhodobacterales</taxon>
        <taxon>Paracoccaceae</taxon>
        <taxon>Pontivivens</taxon>
    </lineage>
</organism>
<dbReference type="AlphaFoldDB" id="A0A7S9LS40"/>
<protein>
    <submittedName>
        <fullName evidence="1">Capsule biosynthesis protein CapA</fullName>
    </submittedName>
</protein>
<reference evidence="1 2" key="1">
    <citation type="submission" date="2020-11" db="EMBL/GenBank/DDBJ databases">
        <title>Description of Pontivivens ytuae sp. nov. isolated from deep sea sediment of Mariana Trench.</title>
        <authorList>
            <person name="Wang Z."/>
            <person name="Sun Q.-L."/>
            <person name="Xu X.-D."/>
            <person name="Tang Y.-Z."/>
            <person name="Zhang J."/>
        </authorList>
    </citation>
    <scope>NUCLEOTIDE SEQUENCE [LARGE SCALE GENOMIC DNA]</scope>
    <source>
        <strain evidence="1 2">MT2928</strain>
    </source>
</reference>
<dbReference type="EMBL" id="CP064942">
    <property type="protein sequence ID" value="QPH54279.1"/>
    <property type="molecule type" value="Genomic_DNA"/>
</dbReference>
<gene>
    <name evidence="1" type="ORF">I0K15_00425</name>
</gene>